<dbReference type="CDD" id="cd04692">
    <property type="entry name" value="NUDIX_Hydrolase"/>
    <property type="match status" value="1"/>
</dbReference>
<proteinExistence type="predicted"/>
<feature type="domain" description="Nudix hydrolase" evidence="1">
    <location>
        <begin position="29"/>
        <end position="175"/>
    </location>
</feature>
<dbReference type="PROSITE" id="PS51462">
    <property type="entry name" value="NUDIX"/>
    <property type="match status" value="1"/>
</dbReference>
<name>A0ABX3EQR4_9BACL</name>
<dbReference type="PANTHER" id="PTHR10885">
    <property type="entry name" value="ISOPENTENYL-DIPHOSPHATE DELTA-ISOMERASE"/>
    <property type="match status" value="1"/>
</dbReference>
<dbReference type="PANTHER" id="PTHR10885:SF0">
    <property type="entry name" value="ISOPENTENYL-DIPHOSPHATE DELTA-ISOMERASE"/>
    <property type="match status" value="1"/>
</dbReference>
<organism evidence="2 3">
    <name type="scientific">Paenibacillus helianthi</name>
    <dbReference type="NCBI Taxonomy" id="1349432"/>
    <lineage>
        <taxon>Bacteria</taxon>
        <taxon>Bacillati</taxon>
        <taxon>Bacillota</taxon>
        <taxon>Bacilli</taxon>
        <taxon>Bacillales</taxon>
        <taxon>Paenibacillaceae</taxon>
        <taxon>Paenibacillus</taxon>
    </lineage>
</organism>
<gene>
    <name evidence="2" type="ORF">A3844_07830</name>
</gene>
<keyword evidence="2" id="KW-0378">Hydrolase</keyword>
<dbReference type="InterPro" id="IPR015797">
    <property type="entry name" value="NUDIX_hydrolase-like_dom_sf"/>
</dbReference>
<reference evidence="2 3" key="1">
    <citation type="submission" date="2016-03" db="EMBL/GenBank/DDBJ databases">
        <authorList>
            <person name="Sant'Anna F.H."/>
            <person name="Ambrosini A."/>
            <person name="Souza R."/>
            <person name="Bach E."/>
            <person name="Fernandes G."/>
            <person name="Balsanelli E."/>
            <person name="Baura V.A."/>
            <person name="Souza E.M."/>
            <person name="Passaglia L."/>
        </authorList>
    </citation>
    <scope>NUCLEOTIDE SEQUENCE [LARGE SCALE GENOMIC DNA]</scope>
    <source>
        <strain evidence="2 3">P26E</strain>
    </source>
</reference>
<accession>A0ABX3EQR4</accession>
<dbReference type="SUPFAM" id="SSF55811">
    <property type="entry name" value="Nudix"/>
    <property type="match status" value="1"/>
</dbReference>
<keyword evidence="3" id="KW-1185">Reference proteome</keyword>
<dbReference type="RefSeq" id="WP_074107111.1">
    <property type="nucleotide sequence ID" value="NZ_LVWI01000031.1"/>
</dbReference>
<dbReference type="Proteomes" id="UP000186058">
    <property type="component" value="Unassembled WGS sequence"/>
</dbReference>
<evidence type="ECO:0000313" key="2">
    <source>
        <dbReference type="EMBL" id="OKP88276.1"/>
    </source>
</evidence>
<dbReference type="Gene3D" id="3.90.79.10">
    <property type="entry name" value="Nucleoside Triphosphate Pyrophosphohydrolase"/>
    <property type="match status" value="1"/>
</dbReference>
<dbReference type="InterPro" id="IPR000086">
    <property type="entry name" value="NUDIX_hydrolase_dom"/>
</dbReference>
<dbReference type="EMBL" id="LVWI01000031">
    <property type="protein sequence ID" value="OKP88276.1"/>
    <property type="molecule type" value="Genomic_DNA"/>
</dbReference>
<protein>
    <submittedName>
        <fullName evidence="2">NUDIX hydrolase</fullName>
    </submittedName>
</protein>
<evidence type="ECO:0000259" key="1">
    <source>
        <dbReference type="PROSITE" id="PS51462"/>
    </source>
</evidence>
<dbReference type="GO" id="GO:0016787">
    <property type="term" value="F:hydrolase activity"/>
    <property type="evidence" value="ECO:0007669"/>
    <property type="project" value="UniProtKB-KW"/>
</dbReference>
<comment type="caution">
    <text evidence="2">The sequence shown here is derived from an EMBL/GenBank/DDBJ whole genome shotgun (WGS) entry which is preliminary data.</text>
</comment>
<sequence>MSDEILTTYDAQGQVTGTAPRDEVHRYGLWHETFHCWFVEQRADSLYIYLQLRSKDKRDYAGLLDITAAGHLLAGETAMDGIREVEEELGLQLTYDELIPLGIIPYSMVKEGMIDRERANVFLYDNPFPLDQFHLQPEEVAGIVTAEFASFRKFWQGDLQQLDVSGFRITDRGERIDVQERVDISHFVPHDTDYYLQIIAGIEAAFR</sequence>
<evidence type="ECO:0000313" key="3">
    <source>
        <dbReference type="Proteomes" id="UP000186058"/>
    </source>
</evidence>